<dbReference type="InterPro" id="IPR013822">
    <property type="entry name" value="Signal_recog_particl_SRP54_hlx"/>
</dbReference>
<feature type="binding site" evidence="9">
    <location>
        <begin position="198"/>
        <end position="202"/>
    </location>
    <ligand>
        <name>GTP</name>
        <dbReference type="ChEBI" id="CHEBI:37565"/>
    </ligand>
</feature>
<evidence type="ECO:0000256" key="1">
    <source>
        <dbReference type="ARBA" id="ARBA00005450"/>
    </source>
</evidence>
<dbReference type="Gene3D" id="1.10.260.30">
    <property type="entry name" value="Signal recognition particle, SRP54 subunit, M-domain"/>
    <property type="match status" value="1"/>
</dbReference>
<dbReference type="SUPFAM" id="SSF47446">
    <property type="entry name" value="Signal peptide-binding domain"/>
    <property type="match status" value="1"/>
</dbReference>
<keyword evidence="12" id="KW-1185">Reference proteome</keyword>
<dbReference type="HAMAP" id="MF_00306">
    <property type="entry name" value="SRP54"/>
    <property type="match status" value="1"/>
</dbReference>
<sequence length="446" mass="50142">MIFYGTLLRGDKMFEGLRDKLSNAFKTLAGKGKITERNIEEAIQIVKTSLLAADVNYKVVKEFVEEIKKKALGEEVLKSLTPDQMFIKIVRDELIKLLGEKESFRLIHNPSYVMMVGLQGTGKTTSAAKIANYLKKQGKHPILVAADTYRPAAIDQLETLGKKINVPVITGDRKNALKIVEEAMKQVKDSGYDVVILDTAGRLHIDDEMMNELEKIKDMVNPDEILLTVDAMAGQDAVNSGKVFNERLDVSGFVVTKLDGDSRGGVILTIRYITGKPIKFVGVGEKIDDFDEFYPDRMANRILGLGDVLSLIEKVERELDQEKMQKMGEKFMRAEFTLDDFREQIKEIKKLGMDKILEALPGAPEVDLNTSEKELKKVEAIINSMTPEERNNPSIINASRKKRIANGSGTTVQDINKLLKSYEEMKKLMKMMKKGRMPFGLKGLKF</sequence>
<evidence type="ECO:0000256" key="8">
    <source>
        <dbReference type="ARBA" id="ARBA00048027"/>
    </source>
</evidence>
<reference evidence="12" key="1">
    <citation type="submission" date="2016-12" db="EMBL/GenBank/DDBJ databases">
        <authorList>
            <person name="Varghese N."/>
            <person name="Submissions S."/>
        </authorList>
    </citation>
    <scope>NUCLEOTIDE SEQUENCE [LARGE SCALE GENOMIC DNA]</scope>
    <source>
        <strain evidence="12">DSM 13020</strain>
    </source>
</reference>
<dbReference type="PROSITE" id="PS00300">
    <property type="entry name" value="SRP54"/>
    <property type="match status" value="1"/>
</dbReference>
<dbReference type="Gene3D" id="1.20.120.140">
    <property type="entry name" value="Signal recognition particle SRP54, nucleotide-binding domain"/>
    <property type="match status" value="1"/>
</dbReference>
<dbReference type="InterPro" id="IPR003593">
    <property type="entry name" value="AAA+_ATPase"/>
</dbReference>
<comment type="subunit">
    <text evidence="9">Part of the signal recognition particle protein translocation system, which is composed of SRP and FtsY.</text>
</comment>
<dbReference type="InterPro" id="IPR004125">
    <property type="entry name" value="Signal_recog_particle_SRP54_M"/>
</dbReference>
<dbReference type="InterPro" id="IPR036891">
    <property type="entry name" value="Signal_recog_part_SRP54_M_sf"/>
</dbReference>
<evidence type="ECO:0000259" key="10">
    <source>
        <dbReference type="PROSITE" id="PS00300"/>
    </source>
</evidence>
<dbReference type="EMBL" id="FRDJ01000002">
    <property type="protein sequence ID" value="SHN54183.1"/>
    <property type="molecule type" value="Genomic_DNA"/>
</dbReference>
<keyword evidence="3 9" id="KW-0378">Hydrolase</keyword>
<organism evidence="11 12">
    <name type="scientific">Fervidobacterium gondwanense DSM 13020</name>
    <dbReference type="NCBI Taxonomy" id="1121883"/>
    <lineage>
        <taxon>Bacteria</taxon>
        <taxon>Thermotogati</taxon>
        <taxon>Thermotogota</taxon>
        <taxon>Thermotogae</taxon>
        <taxon>Thermotogales</taxon>
        <taxon>Fervidobacteriaceae</taxon>
        <taxon>Fervidobacterium</taxon>
    </lineage>
</organism>
<dbReference type="GO" id="GO:0048500">
    <property type="term" value="C:signal recognition particle"/>
    <property type="evidence" value="ECO:0007669"/>
    <property type="project" value="UniProtKB-UniRule"/>
</dbReference>
<dbReference type="GO" id="GO:0005525">
    <property type="term" value="F:GTP binding"/>
    <property type="evidence" value="ECO:0007669"/>
    <property type="project" value="UniProtKB-UniRule"/>
</dbReference>
<keyword evidence="4 9" id="KW-0694">RNA-binding</keyword>
<evidence type="ECO:0000256" key="9">
    <source>
        <dbReference type="HAMAP-Rule" id="MF_00306"/>
    </source>
</evidence>
<feature type="binding site" evidence="9">
    <location>
        <begin position="117"/>
        <end position="124"/>
    </location>
    <ligand>
        <name>GTP</name>
        <dbReference type="ChEBI" id="CHEBI:37565"/>
    </ligand>
</feature>
<evidence type="ECO:0000256" key="5">
    <source>
        <dbReference type="ARBA" id="ARBA00023134"/>
    </source>
</evidence>
<name>A0A1M7S6Y0_FERGO</name>
<dbReference type="Pfam" id="PF02881">
    <property type="entry name" value="SRP54_N"/>
    <property type="match status" value="1"/>
</dbReference>
<feature type="binding site" evidence="9">
    <location>
        <begin position="256"/>
        <end position="259"/>
    </location>
    <ligand>
        <name>GTP</name>
        <dbReference type="ChEBI" id="CHEBI:37565"/>
    </ligand>
</feature>
<evidence type="ECO:0000313" key="12">
    <source>
        <dbReference type="Proteomes" id="UP000184207"/>
    </source>
</evidence>
<evidence type="ECO:0000256" key="6">
    <source>
        <dbReference type="ARBA" id="ARBA00023135"/>
    </source>
</evidence>
<accession>A0A1M7S6Y0</accession>
<dbReference type="CDD" id="cd18539">
    <property type="entry name" value="SRP_G"/>
    <property type="match status" value="1"/>
</dbReference>
<dbReference type="InterPro" id="IPR000897">
    <property type="entry name" value="SRP54_GTPase_dom"/>
</dbReference>
<comment type="catalytic activity">
    <reaction evidence="8 9">
        <text>GTP + H2O = GDP + phosphate + H(+)</text>
        <dbReference type="Rhea" id="RHEA:19669"/>
        <dbReference type="ChEBI" id="CHEBI:15377"/>
        <dbReference type="ChEBI" id="CHEBI:15378"/>
        <dbReference type="ChEBI" id="CHEBI:37565"/>
        <dbReference type="ChEBI" id="CHEBI:43474"/>
        <dbReference type="ChEBI" id="CHEBI:58189"/>
        <dbReference type="EC" id="3.6.5.4"/>
    </reaction>
</comment>
<dbReference type="SUPFAM" id="SSF52540">
    <property type="entry name" value="P-loop containing nucleoside triphosphate hydrolases"/>
    <property type="match status" value="1"/>
</dbReference>
<dbReference type="SMART" id="SM00382">
    <property type="entry name" value="AAA"/>
    <property type="match status" value="1"/>
</dbReference>
<dbReference type="Pfam" id="PF00448">
    <property type="entry name" value="SRP54"/>
    <property type="match status" value="1"/>
</dbReference>
<comment type="similarity">
    <text evidence="1 9">Belongs to the GTP-binding SRP family. SRP54 subfamily.</text>
</comment>
<dbReference type="PANTHER" id="PTHR11564">
    <property type="entry name" value="SIGNAL RECOGNITION PARTICLE 54K PROTEIN SRP54"/>
    <property type="match status" value="1"/>
</dbReference>
<dbReference type="Proteomes" id="UP000184207">
    <property type="component" value="Unassembled WGS sequence"/>
</dbReference>
<comment type="subcellular location">
    <subcellularLocation>
        <location evidence="9">Cytoplasm</location>
    </subcellularLocation>
    <text evidence="9">The SRP-RNC complex is targeted to the cytoplasmic membrane.</text>
</comment>
<dbReference type="GO" id="GO:0008312">
    <property type="term" value="F:7S RNA binding"/>
    <property type="evidence" value="ECO:0007669"/>
    <property type="project" value="InterPro"/>
</dbReference>
<keyword evidence="2 9" id="KW-0547">Nucleotide-binding</keyword>
<gene>
    <name evidence="9" type="primary">ffh</name>
    <name evidence="11" type="ORF">SAMN02745226_00574</name>
</gene>
<proteinExistence type="inferred from homology"/>
<dbReference type="GO" id="GO:0006614">
    <property type="term" value="P:SRP-dependent cotranslational protein targeting to membrane"/>
    <property type="evidence" value="ECO:0007669"/>
    <property type="project" value="InterPro"/>
</dbReference>
<dbReference type="InterPro" id="IPR027417">
    <property type="entry name" value="P-loop_NTPase"/>
</dbReference>
<evidence type="ECO:0000256" key="3">
    <source>
        <dbReference type="ARBA" id="ARBA00022801"/>
    </source>
</evidence>
<dbReference type="InterPro" id="IPR004780">
    <property type="entry name" value="SRP"/>
</dbReference>
<evidence type="ECO:0000256" key="4">
    <source>
        <dbReference type="ARBA" id="ARBA00022884"/>
    </source>
</evidence>
<dbReference type="InterPro" id="IPR022941">
    <property type="entry name" value="SRP54"/>
</dbReference>
<comment type="domain">
    <text evidence="9">Composed of three domains: the N-terminal N domain, which is responsible for interactions with the ribosome, the central G domain, which binds GTP, and the C-terminal M domain, which binds the RNA and the signal sequence of the RNC.</text>
</comment>
<keyword evidence="6 9" id="KW-0733">Signal recognition particle</keyword>
<evidence type="ECO:0000256" key="7">
    <source>
        <dbReference type="ARBA" id="ARBA00023274"/>
    </source>
</evidence>
<comment type="function">
    <text evidence="9">Involved in targeting and insertion of nascent membrane proteins into the cytoplasmic membrane. Binds to the hydrophobic signal sequence of the ribosome-nascent chain (RNC) as it emerges from the ribosomes. The SRP-RNC complex is then targeted to the cytoplasmic membrane where it interacts with the SRP receptor FtsY.</text>
</comment>
<dbReference type="SMART" id="SM00963">
    <property type="entry name" value="SRP54_N"/>
    <property type="match status" value="1"/>
</dbReference>
<dbReference type="AlphaFoldDB" id="A0A1M7S6Y0"/>
<keyword evidence="7 9" id="KW-0687">Ribonucleoprotein</keyword>
<protein>
    <recommendedName>
        <fullName evidence="9">Signal recognition particle protein</fullName>
        <ecNumber evidence="9">3.6.5.4</ecNumber>
    </recommendedName>
    <alternativeName>
        <fullName evidence="9">Fifty-four homolog</fullName>
    </alternativeName>
</protein>
<evidence type="ECO:0000256" key="2">
    <source>
        <dbReference type="ARBA" id="ARBA00022741"/>
    </source>
</evidence>
<dbReference type="Pfam" id="PF02978">
    <property type="entry name" value="SRP_SPB"/>
    <property type="match status" value="1"/>
</dbReference>
<dbReference type="STRING" id="1121883.SAMN02745226_00574"/>
<dbReference type="GO" id="GO:0003924">
    <property type="term" value="F:GTPase activity"/>
    <property type="evidence" value="ECO:0007669"/>
    <property type="project" value="UniProtKB-UniRule"/>
</dbReference>
<dbReference type="EC" id="3.6.5.4" evidence="9"/>
<dbReference type="InterPro" id="IPR042101">
    <property type="entry name" value="SRP54_N_sf"/>
</dbReference>
<feature type="domain" description="SRP54-type proteins GTP-binding" evidence="10">
    <location>
        <begin position="277"/>
        <end position="290"/>
    </location>
</feature>
<keyword evidence="5 9" id="KW-0342">GTP-binding</keyword>
<dbReference type="NCBIfam" id="TIGR00959">
    <property type="entry name" value="ffh"/>
    <property type="match status" value="1"/>
</dbReference>
<dbReference type="PANTHER" id="PTHR11564:SF5">
    <property type="entry name" value="SIGNAL RECOGNITION PARTICLE SUBUNIT SRP54"/>
    <property type="match status" value="1"/>
</dbReference>
<dbReference type="SMART" id="SM00962">
    <property type="entry name" value="SRP54"/>
    <property type="match status" value="1"/>
</dbReference>
<dbReference type="Gene3D" id="3.40.50.300">
    <property type="entry name" value="P-loop containing nucleotide triphosphate hydrolases"/>
    <property type="match status" value="1"/>
</dbReference>
<keyword evidence="9" id="KW-0963">Cytoplasm</keyword>
<evidence type="ECO:0000313" key="11">
    <source>
        <dbReference type="EMBL" id="SHN54183.1"/>
    </source>
</evidence>